<dbReference type="InterPro" id="IPR052743">
    <property type="entry name" value="Glutaminase_GtaA"/>
</dbReference>
<evidence type="ECO:0000313" key="5">
    <source>
        <dbReference type="EMBL" id="MBP0456898.1"/>
    </source>
</evidence>
<dbReference type="PANTHER" id="PTHR31987:SF1">
    <property type="entry name" value="GLUTAMINASE A"/>
    <property type="match status" value="1"/>
</dbReference>
<feature type="domain" description="Glutaminase A N-terminal" evidence="4">
    <location>
        <begin position="154"/>
        <end position="385"/>
    </location>
</feature>
<dbReference type="Pfam" id="PF16334">
    <property type="entry name" value="DUF4964"/>
    <property type="match status" value="1"/>
</dbReference>
<evidence type="ECO:0000259" key="3">
    <source>
        <dbReference type="Pfam" id="PF16335"/>
    </source>
</evidence>
<reference evidence="5" key="1">
    <citation type="submission" date="2021-03" db="EMBL/GenBank/DDBJ databases">
        <title>Whole genome sequence of Streptomyces bomunensis MMS17-BM035.</title>
        <authorList>
            <person name="Lee J.H."/>
        </authorList>
    </citation>
    <scope>NUCLEOTIDE SEQUENCE</scope>
    <source>
        <strain evidence="5">MMS17-BM035</strain>
    </source>
</reference>
<dbReference type="Pfam" id="PF17168">
    <property type="entry name" value="DUF5127"/>
    <property type="match status" value="1"/>
</dbReference>
<dbReference type="RefSeq" id="WP_209338680.1">
    <property type="nucleotide sequence ID" value="NZ_JAGIQL010000012.1"/>
</dbReference>
<dbReference type="InterPro" id="IPR033433">
    <property type="entry name" value="GtaA_N"/>
</dbReference>
<dbReference type="Pfam" id="PF16335">
    <property type="entry name" value="GtaA_6_Hairpin"/>
    <property type="match status" value="1"/>
</dbReference>
<dbReference type="PROSITE" id="PS51318">
    <property type="entry name" value="TAT"/>
    <property type="match status" value="1"/>
</dbReference>
<sequence length="741" mass="79656">MSLRHDPAEPADSAQDDGTPANGEGLSRRGLMRWTGAAGLGAAGAALLPQSALAATPKGAPAAAAARRGTPALPAFDPVRPPAVPLAVRSPYLSTWSADDNLAGTWPGFWTGRTTAMVGYATVDGDNFLFLGDPAVDSPAPRGMVQKSLTVTATRSVYVLTGGGVELTLTFLSPVEPGDLRRQSVPLSYITADVRSTDGHRHKVGLYFDISGEWASGDAGTKIGWKQEKVNGAGGASVTTMSCTPADPTVIGEKNDMATWGSVVFSATDRPGLTWQIGPDTTVRPAALKDGKLAGTSDSDQPRAINDHWPVFAYHFDLGTVASRKESAVLSIGHVREPAVAYLGDRLPPLWRSHWDTWQSMVSDFHADLPGAEHRTASLDRRIRREATAAGGARYAALCALALRQAYAGTELVSRNGKPWAFLKEISSDGNMSTLDVTYPGVPAFLVTDPEYLGLLLAPMLDYAENGGWPKDFAEHDLGSHYPDASGHNDGNEEDMPVEESANAIIMSAAYLDRTSAGNARTFATGHYTILKKWADYLVANALDPAYQNQTDDFTGFIGHSVNLALKGIIAIGAMSKIAKAAGNTADAASYLSTAKSYIAQWVDKAQDGDAGHLKLAYDQPGTWSLKYNGYPDQLLKLNLIPREVAKAEGDWYLSRANQYGIPLDIRHSYTKGDWEMWTAAWLHDHPVRDYLIDSLYDFAHSTPSRVPFSDWYDTIDDRPSGGFKARPVIGGVFALLSLRS</sequence>
<dbReference type="Proteomes" id="UP000670475">
    <property type="component" value="Unassembled WGS sequence"/>
</dbReference>
<dbReference type="EMBL" id="JAGIQL010000012">
    <property type="protein sequence ID" value="MBP0456898.1"/>
    <property type="molecule type" value="Genomic_DNA"/>
</dbReference>
<evidence type="ECO:0000256" key="1">
    <source>
        <dbReference type="SAM" id="MobiDB-lite"/>
    </source>
</evidence>
<gene>
    <name evidence="5" type="ORF">JFN87_05170</name>
</gene>
<feature type="region of interest" description="Disordered" evidence="1">
    <location>
        <begin position="1"/>
        <end position="27"/>
    </location>
</feature>
<protein>
    <submittedName>
        <fullName evidence="5">DUF5127 domain-containing protein</fullName>
    </submittedName>
</protein>
<accession>A0A940M9M4</accession>
<dbReference type="AlphaFoldDB" id="A0A940M9M4"/>
<dbReference type="InterPro" id="IPR032515">
    <property type="entry name" value="DUF4964"/>
</dbReference>
<dbReference type="InterPro" id="IPR032514">
    <property type="entry name" value="GtaA_central"/>
</dbReference>
<proteinExistence type="predicted"/>
<organism evidence="5 6">
    <name type="scientific">Streptomyces montanisoli</name>
    <dbReference type="NCBI Taxonomy" id="2798581"/>
    <lineage>
        <taxon>Bacteria</taxon>
        <taxon>Bacillati</taxon>
        <taxon>Actinomycetota</taxon>
        <taxon>Actinomycetes</taxon>
        <taxon>Kitasatosporales</taxon>
        <taxon>Streptomycetaceae</taxon>
        <taxon>Streptomyces</taxon>
    </lineage>
</organism>
<keyword evidence="6" id="KW-1185">Reference proteome</keyword>
<comment type="caution">
    <text evidence="5">The sequence shown here is derived from an EMBL/GenBank/DDBJ whole genome shotgun (WGS) entry which is preliminary data.</text>
</comment>
<evidence type="ECO:0000259" key="4">
    <source>
        <dbReference type="Pfam" id="PF17168"/>
    </source>
</evidence>
<dbReference type="InterPro" id="IPR006311">
    <property type="entry name" value="TAT_signal"/>
</dbReference>
<name>A0A940M9M4_9ACTN</name>
<evidence type="ECO:0000259" key="2">
    <source>
        <dbReference type="Pfam" id="PF16334"/>
    </source>
</evidence>
<dbReference type="PANTHER" id="PTHR31987">
    <property type="entry name" value="GLUTAMINASE A-RELATED"/>
    <property type="match status" value="1"/>
</dbReference>
<feature type="domain" description="DUF4964" evidence="2">
    <location>
        <begin position="79"/>
        <end position="133"/>
    </location>
</feature>
<evidence type="ECO:0000313" key="6">
    <source>
        <dbReference type="Proteomes" id="UP000670475"/>
    </source>
</evidence>
<feature type="domain" description="Glutaminase A central" evidence="3">
    <location>
        <begin position="392"/>
        <end position="737"/>
    </location>
</feature>